<evidence type="ECO:0000256" key="1">
    <source>
        <dbReference type="ARBA" id="ARBA00023054"/>
    </source>
</evidence>
<dbReference type="PANTHER" id="PTHR22988">
    <property type="entry name" value="MYOTONIC DYSTROPHY S/T KINASE-RELATED"/>
    <property type="match status" value="1"/>
</dbReference>
<protein>
    <recommendedName>
        <fullName evidence="3">Myosin tail domain-containing protein</fullName>
    </recommendedName>
</protein>
<dbReference type="PANTHER" id="PTHR22988:SF75">
    <property type="entry name" value="MYOSIN-16-LIKE"/>
    <property type="match status" value="1"/>
</dbReference>
<dbReference type="AlphaFoldDB" id="A0A9P0ADE7"/>
<evidence type="ECO:0000259" key="3">
    <source>
        <dbReference type="Pfam" id="PF01576"/>
    </source>
</evidence>
<sequence>MGQKKIEIEEKWHHPPTSIYEDNYGYLANYYQPMLDYMDARDRGAPRGEYPHLPWTNERGRDQYRPSNKIQKYPTAELNALAVEAERAAQRNLKHVPVGIKSSDFAKIKTVQASRLSEHIRLASVDKEIKDSLARRSLRTRANSESRMADYELSVPLSSLARKPQILHNVSKIKSIASIKNQFLFETNRNLNKDNVDIKVGDYWGRQGYYADEAIKYHGTVQDKRLGFTSQNYVTDDVKYVRPIQSLQRELTGFENKATHLFDENSKQTSIEIEQLNARVVEAETKLKTEVTRIKKKLQATITDLELSLDVANKNNLELQKVVKKQSLQLTELQAHYDEIQRQLAVTLDQLAVSTRKNQSLTAELEEIRGNYDNALRSKRHAEQLYEESQVRVNELTTINVNLSATRAKLEQELQSIANDYEEVTKELRIADERFQRTQVELKHTVEHLHEEQERIVKIEAIKKSLEIEVKNLSVRLEEVEANAIVGGKRIISKLEARIRDIEIELDEEKRRHAETVKILRKKERTLKEIVIQSEEDHKNVQLLQDTLEKATQKLNLYKRQLQEQEGMSQQSVTRVRRFQRELEAAEDRADTAESNLSLIRAKHRTFVTTNTVPGSQVYLVQETRTSNTESY</sequence>
<organism evidence="4 5">
    <name type="scientific">Bemisia tabaci</name>
    <name type="common">Sweetpotato whitefly</name>
    <name type="synonym">Aleurodes tabaci</name>
    <dbReference type="NCBI Taxonomy" id="7038"/>
    <lineage>
        <taxon>Eukaryota</taxon>
        <taxon>Metazoa</taxon>
        <taxon>Ecdysozoa</taxon>
        <taxon>Arthropoda</taxon>
        <taxon>Hexapoda</taxon>
        <taxon>Insecta</taxon>
        <taxon>Pterygota</taxon>
        <taxon>Neoptera</taxon>
        <taxon>Paraneoptera</taxon>
        <taxon>Hemiptera</taxon>
        <taxon>Sternorrhyncha</taxon>
        <taxon>Aleyrodoidea</taxon>
        <taxon>Aleyrodidae</taxon>
        <taxon>Aleyrodinae</taxon>
        <taxon>Bemisia</taxon>
    </lineage>
</organism>
<name>A0A9P0ADE7_BEMTA</name>
<dbReference type="Pfam" id="PF01576">
    <property type="entry name" value="Myosin_tail_1"/>
    <property type="match status" value="1"/>
</dbReference>
<dbReference type="InterPro" id="IPR050839">
    <property type="entry name" value="Rho-assoc_Ser/Thr_Kinase"/>
</dbReference>
<evidence type="ECO:0000313" key="5">
    <source>
        <dbReference type="Proteomes" id="UP001152759"/>
    </source>
</evidence>
<keyword evidence="5" id="KW-1185">Reference proteome</keyword>
<reference evidence="4" key="1">
    <citation type="submission" date="2021-12" db="EMBL/GenBank/DDBJ databases">
        <authorList>
            <person name="King R."/>
        </authorList>
    </citation>
    <scope>NUCLEOTIDE SEQUENCE</scope>
</reference>
<dbReference type="GO" id="GO:0005737">
    <property type="term" value="C:cytoplasm"/>
    <property type="evidence" value="ECO:0007669"/>
    <property type="project" value="TreeGrafter"/>
</dbReference>
<dbReference type="GO" id="GO:0004674">
    <property type="term" value="F:protein serine/threonine kinase activity"/>
    <property type="evidence" value="ECO:0007669"/>
    <property type="project" value="TreeGrafter"/>
</dbReference>
<gene>
    <name evidence="4" type="ORF">BEMITA_LOCUS10627</name>
</gene>
<dbReference type="GO" id="GO:0031032">
    <property type="term" value="P:actomyosin structure organization"/>
    <property type="evidence" value="ECO:0007669"/>
    <property type="project" value="TreeGrafter"/>
</dbReference>
<feature type="coiled-coil region" evidence="2">
    <location>
        <begin position="244"/>
        <end position="512"/>
    </location>
</feature>
<dbReference type="SUPFAM" id="SSF90257">
    <property type="entry name" value="Myosin rod fragments"/>
    <property type="match status" value="1"/>
</dbReference>
<evidence type="ECO:0000256" key="2">
    <source>
        <dbReference type="SAM" id="Coils"/>
    </source>
</evidence>
<proteinExistence type="predicted"/>
<keyword evidence="1 2" id="KW-0175">Coiled coil</keyword>
<dbReference type="EMBL" id="OU963867">
    <property type="protein sequence ID" value="CAH0392069.1"/>
    <property type="molecule type" value="Genomic_DNA"/>
</dbReference>
<dbReference type="InterPro" id="IPR002928">
    <property type="entry name" value="Myosin_tail"/>
</dbReference>
<dbReference type="Proteomes" id="UP001152759">
    <property type="component" value="Chromosome 6"/>
</dbReference>
<evidence type="ECO:0000313" key="4">
    <source>
        <dbReference type="EMBL" id="CAH0392069.1"/>
    </source>
</evidence>
<feature type="domain" description="Myosin tail" evidence="3">
    <location>
        <begin position="263"/>
        <end position="603"/>
    </location>
</feature>
<feature type="coiled-coil region" evidence="2">
    <location>
        <begin position="541"/>
        <end position="603"/>
    </location>
</feature>
<accession>A0A9P0ADE7</accession>
<dbReference type="GO" id="GO:0016459">
    <property type="term" value="C:myosin complex"/>
    <property type="evidence" value="ECO:0007669"/>
    <property type="project" value="InterPro"/>
</dbReference>